<proteinExistence type="predicted"/>
<dbReference type="GeneID" id="29696316"/>
<dbReference type="PANTHER" id="PTHR40065">
    <property type="entry name" value="RNA-BINDING PROTEIN YHBY"/>
    <property type="match status" value="1"/>
</dbReference>
<gene>
    <name evidence="4" type="ORF">PG2011B_0703</name>
</gene>
<evidence type="ECO:0000256" key="2">
    <source>
        <dbReference type="PROSITE-ProRule" id="PRU00626"/>
    </source>
</evidence>
<evidence type="ECO:0000313" key="5">
    <source>
        <dbReference type="Proteomes" id="UP000293613"/>
    </source>
</evidence>
<evidence type="ECO:0000313" key="4">
    <source>
        <dbReference type="EMBL" id="RYM95425.1"/>
    </source>
</evidence>
<dbReference type="InterPro" id="IPR017924">
    <property type="entry name" value="RNA-binding_YhbY"/>
</dbReference>
<dbReference type="Pfam" id="PF01985">
    <property type="entry name" value="CRS1_YhbY"/>
    <property type="match status" value="1"/>
</dbReference>
<dbReference type="PANTHER" id="PTHR40065:SF3">
    <property type="entry name" value="RNA-BINDING PROTEIN YHBY"/>
    <property type="match status" value="1"/>
</dbReference>
<dbReference type="OMA" id="KMALIYR"/>
<dbReference type="InterPro" id="IPR051925">
    <property type="entry name" value="RNA-binding_domain"/>
</dbReference>
<evidence type="ECO:0000256" key="1">
    <source>
        <dbReference type="ARBA" id="ARBA00022884"/>
    </source>
</evidence>
<dbReference type="RefSeq" id="WP_004218126.1">
    <property type="nucleotide sequence ID" value="NZ_CAKMAC010000001.1"/>
</dbReference>
<dbReference type="GO" id="GO:0003723">
    <property type="term" value="F:RNA binding"/>
    <property type="evidence" value="ECO:0007669"/>
    <property type="project" value="UniProtKB-UniRule"/>
</dbReference>
<reference evidence="4 5" key="1">
    <citation type="journal article" date="2019" name="Appl. Environ. Microbiol.">
        <title>Dissecting the evolutionary development of the Bifidobacterium animalis species through comparative genomics analyses.</title>
        <authorList>
            <person name="Lugli G.A."/>
            <person name="Mancino W."/>
            <person name="Milani C."/>
            <person name="Duranti S."/>
            <person name="Mancabelli L."/>
            <person name="Napoli S."/>
            <person name="Mangifesta M."/>
            <person name="Viappiani A."/>
            <person name="Anzalone R."/>
            <person name="Longhi G."/>
            <person name="van Sinderen D."/>
            <person name="Ventura M."/>
            <person name="Turroni F."/>
        </authorList>
    </citation>
    <scope>NUCLEOTIDE SEQUENCE [LARGE SCALE GENOMIC DNA]</scope>
    <source>
        <strain evidence="4 5">2011B</strain>
    </source>
</reference>
<protein>
    <submittedName>
        <fullName evidence="4">RNA-binding protein</fullName>
    </submittedName>
</protein>
<dbReference type="PROSITE" id="PS51295">
    <property type="entry name" value="CRM"/>
    <property type="match status" value="1"/>
</dbReference>
<dbReference type="AlphaFoldDB" id="A0A315T3G8"/>
<feature type="domain" description="CRM" evidence="3">
    <location>
        <begin position="1"/>
        <end position="97"/>
    </location>
</feature>
<comment type="caution">
    <text evidence="4">The sequence shown here is derived from an EMBL/GenBank/DDBJ whole genome shotgun (WGS) entry which is preliminary data.</text>
</comment>
<keyword evidence="1 2" id="KW-0694">RNA-binding</keyword>
<dbReference type="NCBIfam" id="TIGR00253">
    <property type="entry name" value="RNA_bind_YhbY"/>
    <property type="match status" value="1"/>
</dbReference>
<accession>A0A315T3G8</accession>
<dbReference type="Gene3D" id="3.30.110.60">
    <property type="entry name" value="YhbY-like"/>
    <property type="match status" value="1"/>
</dbReference>
<dbReference type="Proteomes" id="UP000293613">
    <property type="component" value="Unassembled WGS sequence"/>
</dbReference>
<dbReference type="InterPro" id="IPR035920">
    <property type="entry name" value="YhbY-like_sf"/>
</dbReference>
<dbReference type="EMBL" id="RSCO01000019">
    <property type="protein sequence ID" value="RYM95425.1"/>
    <property type="molecule type" value="Genomic_DNA"/>
</dbReference>
<dbReference type="InterPro" id="IPR001890">
    <property type="entry name" value="RNA-binding_CRM"/>
</dbReference>
<sequence>MALTKKQVRQLRAMANQLKPLVQIGKGDLSDNVIKQADETIEKRELIKVQVLDGSGIDAKEAAQGLADRMGAEVVQVIGNRAVLYRRSHRDDIEHIQLVRE</sequence>
<dbReference type="SUPFAM" id="SSF75471">
    <property type="entry name" value="YhbY-like"/>
    <property type="match status" value="1"/>
</dbReference>
<name>A0A315T3G8_BIFAN</name>
<dbReference type="SMART" id="SM01103">
    <property type="entry name" value="CRS1_YhbY"/>
    <property type="match status" value="1"/>
</dbReference>
<evidence type="ECO:0000259" key="3">
    <source>
        <dbReference type="PROSITE" id="PS51295"/>
    </source>
</evidence>
<organism evidence="4 5">
    <name type="scientific">Bifidobacterium animalis subsp. lactis</name>
    <name type="common">Bifidobacterium lactis</name>
    <dbReference type="NCBI Taxonomy" id="302911"/>
    <lineage>
        <taxon>Bacteria</taxon>
        <taxon>Bacillati</taxon>
        <taxon>Actinomycetota</taxon>
        <taxon>Actinomycetes</taxon>
        <taxon>Bifidobacteriales</taxon>
        <taxon>Bifidobacteriaceae</taxon>
        <taxon>Bifidobacterium</taxon>
    </lineage>
</organism>